<keyword evidence="2" id="KW-1185">Reference proteome</keyword>
<proteinExistence type="predicted"/>
<name>S7XFY6_SPRLO</name>
<dbReference type="InParanoid" id="S7XFY6"/>
<dbReference type="EMBL" id="ATCN01001131">
    <property type="protein sequence ID" value="EPR77954.1"/>
    <property type="molecule type" value="Genomic_DNA"/>
</dbReference>
<dbReference type="AlphaFoldDB" id="S7XFY6"/>
<reference evidence="2" key="1">
    <citation type="journal article" date="2013" name="PLoS Genet.">
        <title>The genome of Spraguea lophii and the basis of host-microsporidian interactions.</title>
        <authorList>
            <person name="Campbell S.E."/>
            <person name="Williams T.A."/>
            <person name="Yousuf A."/>
            <person name="Soanes D.M."/>
            <person name="Paszkiewicz K.H."/>
            <person name="Williams B.A.P."/>
        </authorList>
    </citation>
    <scope>NUCLEOTIDE SEQUENCE [LARGE SCALE GENOMIC DNA]</scope>
    <source>
        <strain evidence="2">42_110</strain>
    </source>
</reference>
<comment type="caution">
    <text evidence="1">The sequence shown here is derived from an EMBL/GenBank/DDBJ whole genome shotgun (WGS) entry which is preliminary data.</text>
</comment>
<evidence type="ECO:0000313" key="1">
    <source>
        <dbReference type="EMBL" id="EPR77954.1"/>
    </source>
</evidence>
<organism evidence="1 2">
    <name type="scientific">Spraguea lophii (strain 42_110)</name>
    <name type="common">Microsporidian parasite</name>
    <dbReference type="NCBI Taxonomy" id="1358809"/>
    <lineage>
        <taxon>Eukaryota</taxon>
        <taxon>Fungi</taxon>
        <taxon>Fungi incertae sedis</taxon>
        <taxon>Microsporidia</taxon>
        <taxon>Spragueidae</taxon>
        <taxon>Spraguea</taxon>
    </lineage>
</organism>
<dbReference type="VEuPathDB" id="MicrosporidiaDB:SLOPH_2515"/>
<protein>
    <submittedName>
        <fullName evidence="1">Uncharacterized protein</fullName>
    </submittedName>
</protein>
<gene>
    <name evidence="1" type="ORF">SLOPH_2515</name>
</gene>
<dbReference type="HOGENOM" id="CLU_1217301_0_0_1"/>
<accession>S7XFY6</accession>
<dbReference type="Proteomes" id="UP000014978">
    <property type="component" value="Unassembled WGS sequence"/>
</dbReference>
<evidence type="ECO:0000313" key="2">
    <source>
        <dbReference type="Proteomes" id="UP000014978"/>
    </source>
</evidence>
<sequence>TSNKINNRIYEDVTQLFNDCENVIKNDEMMSYLKTLLNSFDNDYSYYYKQIMSSVKDVVLKEQQKLSKSILEWLICKLPGKFSIINFVKKVIQFSNPAEIEFNKFLQMKYNNYNNYIDDLHNKILHVLDRREKTMEDRFNIILSDLNDYKLEVHTLLDEFLSSIKKKSQRRLVSKTFVVDFSANDKYVITSKEQFNFSLNDISIKHKLLSTEKQGISEYLISNKIKIF</sequence>
<feature type="non-terminal residue" evidence="1">
    <location>
        <position position="1"/>
    </location>
</feature>